<name>A0A6A3CB00_HIBSY</name>
<sequence length="303" mass="34686">MTINALARELLVNADGIIEKTFFPGKYSMEMSSVIYKSWNFMDQALPNDLKKRGMVDGDINSLDDLDRLVIKDYPYAVDGLKIWFAIEKWVRDYCSFYYKTDEMIKEDPELQAWWKELREVGHGDLKNEPWWPKMQNRDDLIQSCSIIIWIASALHAAVNFGQYAYGGYFPNRPTISRKFMPEKGTTEYAELEKNPEKVFFRTMASQLQSLTVIAVVETLSNHASDEMYLGQRLPNWTTDSIPLEASEAFNKRLAEIEGEILKNNLDKKLKNRVGPVNVPYNLLHPTGAPGISSKGIPNSISI</sequence>
<dbReference type="Gene3D" id="1.20.245.10">
    <property type="entry name" value="Lipoxygenase-1, Domain 5"/>
    <property type="match status" value="1"/>
</dbReference>
<dbReference type="GO" id="GO:0046872">
    <property type="term" value="F:metal ion binding"/>
    <property type="evidence" value="ECO:0007669"/>
    <property type="project" value="UniProtKB-KW"/>
</dbReference>
<gene>
    <name evidence="5" type="ORF">F3Y22_tig00006850pilonHSYRG00011</name>
</gene>
<organism evidence="5 6">
    <name type="scientific">Hibiscus syriacus</name>
    <name type="common">Rose of Sharon</name>
    <dbReference type="NCBI Taxonomy" id="106335"/>
    <lineage>
        <taxon>Eukaryota</taxon>
        <taxon>Viridiplantae</taxon>
        <taxon>Streptophyta</taxon>
        <taxon>Embryophyta</taxon>
        <taxon>Tracheophyta</taxon>
        <taxon>Spermatophyta</taxon>
        <taxon>Magnoliopsida</taxon>
        <taxon>eudicotyledons</taxon>
        <taxon>Gunneridae</taxon>
        <taxon>Pentapetalae</taxon>
        <taxon>rosids</taxon>
        <taxon>malvids</taxon>
        <taxon>Malvales</taxon>
        <taxon>Malvaceae</taxon>
        <taxon>Malvoideae</taxon>
        <taxon>Hibiscus</taxon>
    </lineage>
</organism>
<evidence type="ECO:0000256" key="1">
    <source>
        <dbReference type="ARBA" id="ARBA00022723"/>
    </source>
</evidence>
<dbReference type="PROSITE" id="PS51393">
    <property type="entry name" value="LIPOXYGENASE_3"/>
    <property type="match status" value="1"/>
</dbReference>
<dbReference type="InterPro" id="IPR000907">
    <property type="entry name" value="LipOase"/>
</dbReference>
<evidence type="ECO:0000259" key="4">
    <source>
        <dbReference type="PROSITE" id="PS51393"/>
    </source>
</evidence>
<dbReference type="Proteomes" id="UP000436088">
    <property type="component" value="Unassembled WGS sequence"/>
</dbReference>
<evidence type="ECO:0000256" key="2">
    <source>
        <dbReference type="ARBA" id="ARBA00022964"/>
    </source>
</evidence>
<proteinExistence type="predicted"/>
<dbReference type="Pfam" id="PF00305">
    <property type="entry name" value="Lipoxygenase"/>
    <property type="match status" value="1"/>
</dbReference>
<accession>A0A6A3CB00</accession>
<dbReference type="PANTHER" id="PTHR11771">
    <property type="entry name" value="LIPOXYGENASE"/>
    <property type="match status" value="1"/>
</dbReference>
<comment type="caution">
    <text evidence="5">The sequence shown here is derived from an EMBL/GenBank/DDBJ whole genome shotgun (WGS) entry which is preliminary data.</text>
</comment>
<dbReference type="InterPro" id="IPR013819">
    <property type="entry name" value="LipOase_C"/>
</dbReference>
<evidence type="ECO:0000313" key="5">
    <source>
        <dbReference type="EMBL" id="KAE8726455.1"/>
    </source>
</evidence>
<dbReference type="GO" id="GO:0034440">
    <property type="term" value="P:lipid oxidation"/>
    <property type="evidence" value="ECO:0007669"/>
    <property type="project" value="InterPro"/>
</dbReference>
<feature type="domain" description="Lipoxygenase" evidence="4">
    <location>
        <begin position="1"/>
        <end position="303"/>
    </location>
</feature>
<keyword evidence="1" id="KW-0479">Metal-binding</keyword>
<dbReference type="SUPFAM" id="SSF48484">
    <property type="entry name" value="Lipoxigenase"/>
    <property type="match status" value="1"/>
</dbReference>
<dbReference type="GO" id="GO:0016702">
    <property type="term" value="F:oxidoreductase activity, acting on single donors with incorporation of molecular oxygen, incorporation of two atoms of oxygen"/>
    <property type="evidence" value="ECO:0007669"/>
    <property type="project" value="InterPro"/>
</dbReference>
<keyword evidence="6" id="KW-1185">Reference proteome</keyword>
<reference evidence="5" key="1">
    <citation type="submission" date="2019-09" db="EMBL/GenBank/DDBJ databases">
        <title>Draft genome information of white flower Hibiscus syriacus.</title>
        <authorList>
            <person name="Kim Y.-M."/>
        </authorList>
    </citation>
    <scope>NUCLEOTIDE SEQUENCE [LARGE SCALE GENOMIC DNA]</scope>
    <source>
        <strain evidence="5">YM2019G1</strain>
    </source>
</reference>
<evidence type="ECO:0000313" key="6">
    <source>
        <dbReference type="Proteomes" id="UP000436088"/>
    </source>
</evidence>
<evidence type="ECO:0000256" key="3">
    <source>
        <dbReference type="ARBA" id="ARBA00023002"/>
    </source>
</evidence>
<keyword evidence="3" id="KW-0560">Oxidoreductase</keyword>
<dbReference type="EMBL" id="VEPZ02000362">
    <property type="protein sequence ID" value="KAE8726455.1"/>
    <property type="molecule type" value="Genomic_DNA"/>
</dbReference>
<keyword evidence="2" id="KW-0223">Dioxygenase</keyword>
<protein>
    <submittedName>
        <fullName evidence="5">Lipoxygenase 1</fullName>
    </submittedName>
</protein>
<dbReference type="AlphaFoldDB" id="A0A6A3CB00"/>
<dbReference type="InterPro" id="IPR036226">
    <property type="entry name" value="LipOase_C_sf"/>
</dbReference>